<reference evidence="1 2" key="1">
    <citation type="submission" date="2019-12" db="EMBL/GenBank/DDBJ databases">
        <authorList>
            <person name="Jiao W.-B."/>
            <person name="Schneeberger K."/>
        </authorList>
    </citation>
    <scope>NUCLEOTIDE SEQUENCE [LARGE SCALE GENOMIC DNA]</scope>
    <source>
        <strain evidence="2">cv. C24</strain>
    </source>
</reference>
<name>A0A5S9XQ87_ARATH</name>
<proteinExistence type="predicted"/>
<sequence>MSHNDHMKMHIAYGGLISLRDNKFSYSGGKLAKDYRIDPDLMTWSIFQEFAEKQGVVRGVEQVWYRLLNEDISVA</sequence>
<dbReference type="EMBL" id="CACSHJ010000095">
    <property type="protein sequence ID" value="CAA0393983.1"/>
    <property type="molecule type" value="Genomic_DNA"/>
</dbReference>
<organism evidence="1 2">
    <name type="scientific">Arabidopsis thaliana</name>
    <name type="common">Mouse-ear cress</name>
    <dbReference type="NCBI Taxonomy" id="3702"/>
    <lineage>
        <taxon>Eukaryota</taxon>
        <taxon>Viridiplantae</taxon>
        <taxon>Streptophyta</taxon>
        <taxon>Embryophyta</taxon>
        <taxon>Tracheophyta</taxon>
        <taxon>Spermatophyta</taxon>
        <taxon>Magnoliopsida</taxon>
        <taxon>eudicotyledons</taxon>
        <taxon>Gunneridae</taxon>
        <taxon>Pentapetalae</taxon>
        <taxon>rosids</taxon>
        <taxon>malvids</taxon>
        <taxon>Brassicales</taxon>
        <taxon>Brassicaceae</taxon>
        <taxon>Camelineae</taxon>
        <taxon>Arabidopsis</taxon>
    </lineage>
</organism>
<gene>
    <name evidence="1" type="ORF">C24_LOCUS17274</name>
</gene>
<evidence type="ECO:0000313" key="1">
    <source>
        <dbReference type="EMBL" id="CAA0393983.1"/>
    </source>
</evidence>
<dbReference type="OrthoDB" id="1112841at2759"/>
<protein>
    <submittedName>
        <fullName evidence="1">Uncharacterized protein</fullName>
    </submittedName>
</protein>
<accession>A0A5S9XQ87</accession>
<dbReference type="AlphaFoldDB" id="A0A5S9XQ87"/>
<evidence type="ECO:0000313" key="2">
    <source>
        <dbReference type="Proteomes" id="UP000434276"/>
    </source>
</evidence>
<dbReference type="Proteomes" id="UP000434276">
    <property type="component" value="Unassembled WGS sequence"/>
</dbReference>